<keyword evidence="2" id="KW-1185">Reference proteome</keyword>
<comment type="caution">
    <text evidence="1">The sequence shown here is derived from an EMBL/GenBank/DDBJ whole genome shotgun (WGS) entry which is preliminary data.</text>
</comment>
<dbReference type="AlphaFoldDB" id="A0A318U4I3"/>
<sequence>MVFRADANGARCIWRWTGANARHPGRRTHPSSDGDSPVLQVLLARIPEGEAIGTATADRACDTRRCHSVLIDRLAIPIIPIRKNGRAWKEDCPAAFDIVLGPMADTVSPRNETLRATRHYGRAFWKR</sequence>
<evidence type="ECO:0000313" key="1">
    <source>
        <dbReference type="EMBL" id="PYF09245.1"/>
    </source>
</evidence>
<dbReference type="Proteomes" id="UP000247727">
    <property type="component" value="Unassembled WGS sequence"/>
</dbReference>
<evidence type="ECO:0008006" key="3">
    <source>
        <dbReference type="Google" id="ProtNLM"/>
    </source>
</evidence>
<name>A0A318U4I3_9RHOB</name>
<reference evidence="1 2" key="1">
    <citation type="submission" date="2018-06" db="EMBL/GenBank/DDBJ databases">
        <title>Genomic Encyclopedia of Type Strains, Phase III (KMG-III): the genomes of soil and plant-associated and newly described type strains.</title>
        <authorList>
            <person name="Whitman W."/>
        </authorList>
    </citation>
    <scope>NUCLEOTIDE SEQUENCE [LARGE SCALE GENOMIC DNA]</scope>
    <source>
        <strain evidence="1 2">JA737</strain>
    </source>
</reference>
<organism evidence="1 2">
    <name type="scientific">Rhodobacter viridis</name>
    <dbReference type="NCBI Taxonomy" id="1054202"/>
    <lineage>
        <taxon>Bacteria</taxon>
        <taxon>Pseudomonadati</taxon>
        <taxon>Pseudomonadota</taxon>
        <taxon>Alphaproteobacteria</taxon>
        <taxon>Rhodobacterales</taxon>
        <taxon>Rhodobacter group</taxon>
        <taxon>Rhodobacter</taxon>
    </lineage>
</organism>
<accession>A0A318U4I3</accession>
<gene>
    <name evidence="1" type="ORF">C8J30_110119</name>
</gene>
<proteinExistence type="predicted"/>
<protein>
    <recommendedName>
        <fullName evidence="3">DDE family transposase</fullName>
    </recommendedName>
</protein>
<dbReference type="EMBL" id="QJTK01000010">
    <property type="protein sequence ID" value="PYF09245.1"/>
    <property type="molecule type" value="Genomic_DNA"/>
</dbReference>
<evidence type="ECO:0000313" key="2">
    <source>
        <dbReference type="Proteomes" id="UP000247727"/>
    </source>
</evidence>